<evidence type="ECO:0000259" key="7">
    <source>
        <dbReference type="PROSITE" id="PS51471"/>
    </source>
</evidence>
<keyword evidence="3" id="KW-0847">Vitamin C</keyword>
<evidence type="ECO:0000313" key="9">
    <source>
        <dbReference type="Proteomes" id="UP000053586"/>
    </source>
</evidence>
<dbReference type="GO" id="GO:0031418">
    <property type="term" value="F:L-ascorbic acid binding"/>
    <property type="evidence" value="ECO:0007669"/>
    <property type="project" value="UniProtKB-KW"/>
</dbReference>
<reference evidence="8 9" key="2">
    <citation type="journal article" date="2017" name="Antonie Van Leeuwenhoek">
        <title>Rhizobium rhizosphaerae sp. nov., a novel species isolated from rice rhizosphere.</title>
        <authorList>
            <person name="Zhao J.J."/>
            <person name="Zhang J."/>
            <person name="Zhang R.J."/>
            <person name="Zhang C.W."/>
            <person name="Yin H.Q."/>
            <person name="Zhang X.X."/>
        </authorList>
    </citation>
    <scope>NUCLEOTIDE SEQUENCE [LARGE SCALE GENOMIC DNA]</scope>
    <source>
        <strain evidence="8 9">ACAM 611</strain>
    </source>
</reference>
<dbReference type="GO" id="GO:0031543">
    <property type="term" value="F:peptidyl-proline dioxygenase activity"/>
    <property type="evidence" value="ECO:0007669"/>
    <property type="project" value="TreeGrafter"/>
</dbReference>
<dbReference type="Pfam" id="PF13640">
    <property type="entry name" value="2OG-FeII_Oxy_3"/>
    <property type="match status" value="1"/>
</dbReference>
<comment type="cofactor">
    <cofactor evidence="1">
        <name>L-ascorbate</name>
        <dbReference type="ChEBI" id="CHEBI:38290"/>
    </cofactor>
</comment>
<evidence type="ECO:0000256" key="5">
    <source>
        <dbReference type="ARBA" id="ARBA00023002"/>
    </source>
</evidence>
<dbReference type="EMBL" id="BAET01000002">
    <property type="protein sequence ID" value="GAB54275.1"/>
    <property type="molecule type" value="Genomic_DNA"/>
</dbReference>
<evidence type="ECO:0000256" key="3">
    <source>
        <dbReference type="ARBA" id="ARBA00022896"/>
    </source>
</evidence>
<dbReference type="OrthoDB" id="9783171at2"/>
<dbReference type="Proteomes" id="UP000053586">
    <property type="component" value="Unassembled WGS sequence"/>
</dbReference>
<evidence type="ECO:0000256" key="6">
    <source>
        <dbReference type="ARBA" id="ARBA00023004"/>
    </source>
</evidence>
<dbReference type="GO" id="GO:0071456">
    <property type="term" value="P:cellular response to hypoxia"/>
    <property type="evidence" value="ECO:0007669"/>
    <property type="project" value="TreeGrafter"/>
</dbReference>
<dbReference type="InterPro" id="IPR005123">
    <property type="entry name" value="Oxoglu/Fe-dep_dioxygenase_dom"/>
</dbReference>
<reference evidence="8 9" key="1">
    <citation type="journal article" date="2012" name="J. Bacteriol.">
        <title>Genome sequence of proteorhodopsin-containing sea ice bacterium Glaciecola punicea ACAM 611T.</title>
        <authorList>
            <person name="Qin Q.-L."/>
            <person name="Xie B.-B."/>
            <person name="Shu Y.-L."/>
            <person name="Rong J.-C."/>
            <person name="Zhao D.-L."/>
            <person name="Zhang X.-Y."/>
            <person name="Chen X.-L."/>
            <person name="Zhou B.-C."/>
            <person name="Zhanga Y.-Z."/>
        </authorList>
    </citation>
    <scope>NUCLEOTIDE SEQUENCE [LARGE SCALE GENOMIC DNA]</scope>
    <source>
        <strain evidence="8 9">ACAM 611</strain>
    </source>
</reference>
<evidence type="ECO:0000256" key="2">
    <source>
        <dbReference type="ARBA" id="ARBA00022723"/>
    </source>
</evidence>
<evidence type="ECO:0000256" key="4">
    <source>
        <dbReference type="ARBA" id="ARBA00022964"/>
    </source>
</evidence>
<dbReference type="eggNOG" id="COG3751">
    <property type="taxonomic scope" value="Bacteria"/>
</dbReference>
<dbReference type="PANTHER" id="PTHR12907:SF26">
    <property type="entry name" value="HIF PROLYL HYDROXYLASE, ISOFORM C"/>
    <property type="match status" value="1"/>
</dbReference>
<dbReference type="PROSITE" id="PS51471">
    <property type="entry name" value="FE2OG_OXY"/>
    <property type="match status" value="1"/>
</dbReference>
<evidence type="ECO:0000313" key="8">
    <source>
        <dbReference type="EMBL" id="GAB54275.1"/>
    </source>
</evidence>
<dbReference type="Gene3D" id="2.60.120.620">
    <property type="entry name" value="q2cbj1_9rhob like domain"/>
    <property type="match status" value="1"/>
</dbReference>
<name>H5T7J8_9ALTE</name>
<evidence type="ECO:0000256" key="1">
    <source>
        <dbReference type="ARBA" id="ARBA00001961"/>
    </source>
</evidence>
<dbReference type="RefSeq" id="WP_006002343.1">
    <property type="nucleotide sequence ID" value="NZ_BAET01000002.1"/>
</dbReference>
<comment type="caution">
    <text evidence="8">The sequence shown here is derived from an EMBL/GenBank/DDBJ whole genome shotgun (WGS) entry which is preliminary data.</text>
</comment>
<dbReference type="PANTHER" id="PTHR12907">
    <property type="entry name" value="EGL NINE HOMOLOG-RELATED"/>
    <property type="match status" value="1"/>
</dbReference>
<organism evidence="8 9">
    <name type="scientific">Glaciecola punicea ACAM 611</name>
    <dbReference type="NCBI Taxonomy" id="1121923"/>
    <lineage>
        <taxon>Bacteria</taxon>
        <taxon>Pseudomonadati</taxon>
        <taxon>Pseudomonadota</taxon>
        <taxon>Gammaproteobacteria</taxon>
        <taxon>Alteromonadales</taxon>
        <taxon>Alteromonadaceae</taxon>
        <taxon>Glaciecola</taxon>
    </lineage>
</organism>
<keyword evidence="4" id="KW-0223">Dioxygenase</keyword>
<dbReference type="AlphaFoldDB" id="H5T7J8"/>
<accession>H5T7J8</accession>
<sequence>MTLLLQQYPTKSAASSDALFAKIVNDLANDGYSIQANALPLGLTDILHTHVVNLPQYKFNLARVGRESNQQLNAQIRNDKTLWIYGDSPAGQEWLKWTQALQLYLNRHLLMGLFSFESHFSHYAKGNYYKKHVDAFKGQANRVLSLVTYLNPQWQDTQGGELVIYNQPGNPEGIKVLPKYGTLVLFLSEEFEHEVKPAQRDRYSIAGWFRVNTSTREQVDPPL</sequence>
<dbReference type="InterPro" id="IPR044862">
    <property type="entry name" value="Pro_4_hyd_alph_FE2OG_OXY"/>
</dbReference>
<dbReference type="SMART" id="SM00702">
    <property type="entry name" value="P4Hc"/>
    <property type="match status" value="1"/>
</dbReference>
<feature type="domain" description="Fe2OG dioxygenase" evidence="7">
    <location>
        <begin position="109"/>
        <end position="211"/>
    </location>
</feature>
<keyword evidence="9" id="KW-1185">Reference proteome</keyword>
<gene>
    <name evidence="8" type="ORF">GPUN_0121</name>
</gene>
<keyword evidence="5" id="KW-0560">Oxidoreductase</keyword>
<protein>
    <submittedName>
        <fullName evidence="8">SM-20-related protein</fullName>
    </submittedName>
</protein>
<keyword evidence="2" id="KW-0479">Metal-binding</keyword>
<keyword evidence="6" id="KW-0408">Iron</keyword>
<proteinExistence type="predicted"/>
<dbReference type="InterPro" id="IPR051559">
    <property type="entry name" value="HIF_prolyl_hydroxylases"/>
</dbReference>
<dbReference type="InterPro" id="IPR006620">
    <property type="entry name" value="Pro_4_hyd_alph"/>
</dbReference>
<dbReference type="STRING" id="56804.BAE46_03920"/>
<dbReference type="GO" id="GO:0008198">
    <property type="term" value="F:ferrous iron binding"/>
    <property type="evidence" value="ECO:0007669"/>
    <property type="project" value="TreeGrafter"/>
</dbReference>